<evidence type="ECO:0000313" key="3">
    <source>
        <dbReference type="Proteomes" id="UP001066276"/>
    </source>
</evidence>
<feature type="compositionally biased region" description="Basic and acidic residues" evidence="1">
    <location>
        <begin position="56"/>
        <end position="72"/>
    </location>
</feature>
<comment type="caution">
    <text evidence="2">The sequence shown here is derived from an EMBL/GenBank/DDBJ whole genome shotgun (WGS) entry which is preliminary data.</text>
</comment>
<gene>
    <name evidence="2" type="ORF">NDU88_002149</name>
</gene>
<keyword evidence="3" id="KW-1185">Reference proteome</keyword>
<dbReference type="EMBL" id="JANPWB010000009">
    <property type="protein sequence ID" value="KAJ1149339.1"/>
    <property type="molecule type" value="Genomic_DNA"/>
</dbReference>
<evidence type="ECO:0000313" key="2">
    <source>
        <dbReference type="EMBL" id="KAJ1149339.1"/>
    </source>
</evidence>
<protein>
    <submittedName>
        <fullName evidence="2">Uncharacterized protein</fullName>
    </submittedName>
</protein>
<evidence type="ECO:0000256" key="1">
    <source>
        <dbReference type="SAM" id="MobiDB-lite"/>
    </source>
</evidence>
<dbReference type="AlphaFoldDB" id="A0AAV7R955"/>
<sequence>MPSAPSERGNQVINAPTEREEKVEVMAQPKRSARSRDGGSVSRNEAGFTRASNTHAENREITRVIKHAHAER</sequence>
<accession>A0AAV7R955</accession>
<dbReference type="Proteomes" id="UP001066276">
    <property type="component" value="Chromosome 5"/>
</dbReference>
<proteinExistence type="predicted"/>
<reference evidence="2" key="1">
    <citation type="journal article" date="2022" name="bioRxiv">
        <title>Sequencing and chromosome-scale assembly of the giantPleurodeles waltlgenome.</title>
        <authorList>
            <person name="Brown T."/>
            <person name="Elewa A."/>
            <person name="Iarovenko S."/>
            <person name="Subramanian E."/>
            <person name="Araus A.J."/>
            <person name="Petzold A."/>
            <person name="Susuki M."/>
            <person name="Suzuki K.-i.T."/>
            <person name="Hayashi T."/>
            <person name="Toyoda A."/>
            <person name="Oliveira C."/>
            <person name="Osipova E."/>
            <person name="Leigh N.D."/>
            <person name="Simon A."/>
            <person name="Yun M.H."/>
        </authorList>
    </citation>
    <scope>NUCLEOTIDE SEQUENCE</scope>
    <source>
        <strain evidence="2">20211129_DDA</strain>
        <tissue evidence="2">Liver</tissue>
    </source>
</reference>
<name>A0AAV7R955_PLEWA</name>
<feature type="region of interest" description="Disordered" evidence="1">
    <location>
        <begin position="1"/>
        <end position="72"/>
    </location>
</feature>
<organism evidence="2 3">
    <name type="scientific">Pleurodeles waltl</name>
    <name type="common">Iberian ribbed newt</name>
    <dbReference type="NCBI Taxonomy" id="8319"/>
    <lineage>
        <taxon>Eukaryota</taxon>
        <taxon>Metazoa</taxon>
        <taxon>Chordata</taxon>
        <taxon>Craniata</taxon>
        <taxon>Vertebrata</taxon>
        <taxon>Euteleostomi</taxon>
        <taxon>Amphibia</taxon>
        <taxon>Batrachia</taxon>
        <taxon>Caudata</taxon>
        <taxon>Salamandroidea</taxon>
        <taxon>Salamandridae</taxon>
        <taxon>Pleurodelinae</taxon>
        <taxon>Pleurodeles</taxon>
    </lineage>
</organism>